<dbReference type="Proteomes" id="UP001621713">
    <property type="component" value="Unassembled WGS sequence"/>
</dbReference>
<name>A0ABW8PFX5_9FLAO</name>
<proteinExistence type="predicted"/>
<organism evidence="1 2">
    <name type="scientific">Flavobacterium covae</name>
    <dbReference type="NCBI Taxonomy" id="2906076"/>
    <lineage>
        <taxon>Bacteria</taxon>
        <taxon>Pseudomonadati</taxon>
        <taxon>Bacteroidota</taxon>
        <taxon>Flavobacteriia</taxon>
        <taxon>Flavobacteriales</taxon>
        <taxon>Flavobacteriaceae</taxon>
        <taxon>Flavobacterium</taxon>
    </lineage>
</organism>
<gene>
    <name evidence="1" type="ORF">V3467_06435</name>
</gene>
<comment type="caution">
    <text evidence="1">The sequence shown here is derived from an EMBL/GenBank/DDBJ whole genome shotgun (WGS) entry which is preliminary data.</text>
</comment>
<sequence>MLFLELYDSLLIMGGDLLSDPKTVSLIPYINKHKKRGYLKQEETALGAISSLAYWNILYSSIQL</sequence>
<keyword evidence="2" id="KW-1185">Reference proteome</keyword>
<dbReference type="RefSeq" id="WP_158447572.1">
    <property type="nucleotide sequence ID" value="NZ_CP013992.1"/>
</dbReference>
<reference evidence="1 2" key="1">
    <citation type="submission" date="2024-02" db="EMBL/GenBank/DDBJ databases">
        <title>Comparative Genomic Analysis of Flavobacterium Species Causing Columnaris Disease of Freshwater Fish in Thailand: Insights into Virulence and Resistance Mechanisms.</title>
        <authorList>
            <person name="Nguyen D."/>
            <person name="Chokmangmeepisarn P."/>
            <person name="Khianchaikhan K."/>
            <person name="Morishita M."/>
            <person name="Bunnoy A."/>
            <person name="Rodkhum C."/>
        </authorList>
    </citation>
    <scope>NUCLEOTIDE SEQUENCE [LARGE SCALE GENOMIC DNA]</scope>
    <source>
        <strain evidence="1 2">PCBSB2203</strain>
    </source>
</reference>
<evidence type="ECO:0000313" key="1">
    <source>
        <dbReference type="EMBL" id="MFK7003487.1"/>
    </source>
</evidence>
<evidence type="ECO:0000313" key="2">
    <source>
        <dbReference type="Proteomes" id="UP001621713"/>
    </source>
</evidence>
<accession>A0ABW8PFX5</accession>
<dbReference type="EMBL" id="JAZHOJ010000010">
    <property type="protein sequence ID" value="MFK7003487.1"/>
    <property type="molecule type" value="Genomic_DNA"/>
</dbReference>
<dbReference type="GeneID" id="96789723"/>
<protein>
    <submittedName>
        <fullName evidence="1">Uncharacterized protein</fullName>
    </submittedName>
</protein>